<name>A0A9X2SBU1_9BACL</name>
<feature type="domain" description="RNA polymerase sigma-70 region 2" evidence="5">
    <location>
        <begin position="25"/>
        <end position="90"/>
    </location>
</feature>
<dbReference type="SUPFAM" id="SSF88659">
    <property type="entry name" value="Sigma3 and sigma4 domains of RNA polymerase sigma factors"/>
    <property type="match status" value="1"/>
</dbReference>
<dbReference type="CDD" id="cd06171">
    <property type="entry name" value="Sigma70_r4"/>
    <property type="match status" value="1"/>
</dbReference>
<dbReference type="InterPro" id="IPR013325">
    <property type="entry name" value="RNA_pol_sigma_r2"/>
</dbReference>
<proteinExistence type="inferred from homology"/>
<keyword evidence="2" id="KW-0805">Transcription regulation</keyword>
<comment type="caution">
    <text evidence="7">The sequence shown here is derived from an EMBL/GenBank/DDBJ whole genome shotgun (WGS) entry which is preliminary data.</text>
</comment>
<dbReference type="AlphaFoldDB" id="A0A9X2SBU1"/>
<dbReference type="EMBL" id="JANIPJ010000040">
    <property type="protein sequence ID" value="MCR2808009.1"/>
    <property type="molecule type" value="Genomic_DNA"/>
</dbReference>
<evidence type="ECO:0000256" key="2">
    <source>
        <dbReference type="ARBA" id="ARBA00023015"/>
    </source>
</evidence>
<evidence type="ECO:0000259" key="6">
    <source>
        <dbReference type="Pfam" id="PF08281"/>
    </source>
</evidence>
<dbReference type="GO" id="GO:0003677">
    <property type="term" value="F:DNA binding"/>
    <property type="evidence" value="ECO:0007669"/>
    <property type="project" value="InterPro"/>
</dbReference>
<dbReference type="Gene3D" id="1.10.1740.10">
    <property type="match status" value="1"/>
</dbReference>
<evidence type="ECO:0000313" key="7">
    <source>
        <dbReference type="EMBL" id="MCR2808009.1"/>
    </source>
</evidence>
<accession>A0A9X2SBU1</accession>
<dbReference type="InterPro" id="IPR007627">
    <property type="entry name" value="RNA_pol_sigma70_r2"/>
</dbReference>
<dbReference type="InterPro" id="IPR013324">
    <property type="entry name" value="RNA_pol_sigma_r3/r4-like"/>
</dbReference>
<dbReference type="InterPro" id="IPR014284">
    <property type="entry name" value="RNA_pol_sigma-70_dom"/>
</dbReference>
<keyword evidence="3" id="KW-0731">Sigma factor</keyword>
<protein>
    <submittedName>
        <fullName evidence="7">RNA polymerase sigma factor</fullName>
    </submittedName>
</protein>
<dbReference type="Pfam" id="PF08281">
    <property type="entry name" value="Sigma70_r4_2"/>
    <property type="match status" value="1"/>
</dbReference>
<dbReference type="Pfam" id="PF04542">
    <property type="entry name" value="Sigma70_r2"/>
    <property type="match status" value="1"/>
</dbReference>
<evidence type="ECO:0000256" key="4">
    <source>
        <dbReference type="ARBA" id="ARBA00023163"/>
    </source>
</evidence>
<dbReference type="PANTHER" id="PTHR43133">
    <property type="entry name" value="RNA POLYMERASE ECF-TYPE SIGMA FACTO"/>
    <property type="match status" value="1"/>
</dbReference>
<dbReference type="PANTHER" id="PTHR43133:SF51">
    <property type="entry name" value="RNA POLYMERASE SIGMA FACTOR"/>
    <property type="match status" value="1"/>
</dbReference>
<evidence type="ECO:0000259" key="5">
    <source>
        <dbReference type="Pfam" id="PF04542"/>
    </source>
</evidence>
<comment type="similarity">
    <text evidence="1">Belongs to the sigma-70 factor family. ECF subfamily.</text>
</comment>
<dbReference type="InterPro" id="IPR036388">
    <property type="entry name" value="WH-like_DNA-bd_sf"/>
</dbReference>
<dbReference type="GO" id="GO:0016987">
    <property type="term" value="F:sigma factor activity"/>
    <property type="evidence" value="ECO:0007669"/>
    <property type="project" value="UniProtKB-KW"/>
</dbReference>
<sequence>MSDERSQYELVNQAKQGDQTALSELIRLHRKKMLLWANRIVRNTARAEDVVQDALVQTIRRIESLENPDKLMPWLRTLVRNQALMALRSSGYRRETPIDDSAAEEVGPTLLGTAPYDPSLLAIGSHALEETKAQLGRLGERERQVLASHVLEGLTVKETAERHGMNSGAVYTALSRARTKLEDYRFEAELGSYMSARRRSGKDLCGSAVHASYGRYAGAYDTLMSMMTITAASAGMRRIGLTDLFAATGHAFRFHAAKDLGISGPYAFDWSQSVRTGWKHLGMTVSLHGGPGVPLRRPEQLAACMDDMHHALRQGMPVIGWGLHKQEFGLVTGYDDGSGSWAVMDTSVNGKRLSYSELGRGRSQPEWFAAVPGKPLPGTYRNGIASLLLHAVRCIRGEADGMPYSVSGAAAYRLWIDSFDRQQPVEPLSVAYNLAVVAEARSHAAAFLRQCAAGSWHGSAFPEQACAAIHHANRLFERIAESMGRVSELFPLPFGADPAAPGPADRTAQLLSRALQLELEAADSLEEAAWSIQRYSSFLTD</sequence>
<evidence type="ECO:0000256" key="1">
    <source>
        <dbReference type="ARBA" id="ARBA00010641"/>
    </source>
</evidence>
<dbReference type="GO" id="GO:0006352">
    <property type="term" value="P:DNA-templated transcription initiation"/>
    <property type="evidence" value="ECO:0007669"/>
    <property type="project" value="InterPro"/>
</dbReference>
<dbReference type="InterPro" id="IPR039425">
    <property type="entry name" value="RNA_pol_sigma-70-like"/>
</dbReference>
<keyword evidence="8" id="KW-1185">Reference proteome</keyword>
<feature type="domain" description="RNA polymerase sigma factor 70 region 4 type 2" evidence="6">
    <location>
        <begin position="133"/>
        <end position="181"/>
    </location>
</feature>
<dbReference type="NCBIfam" id="TIGR02937">
    <property type="entry name" value="sigma70-ECF"/>
    <property type="match status" value="1"/>
</dbReference>
<organism evidence="7 8">
    <name type="scientific">Paenibacillus soyae</name>
    <dbReference type="NCBI Taxonomy" id="2969249"/>
    <lineage>
        <taxon>Bacteria</taxon>
        <taxon>Bacillati</taxon>
        <taxon>Bacillota</taxon>
        <taxon>Bacilli</taxon>
        <taxon>Bacillales</taxon>
        <taxon>Paenibacillaceae</taxon>
        <taxon>Paenibacillus</taxon>
    </lineage>
</organism>
<gene>
    <name evidence="7" type="ORF">NQZ67_29455</name>
</gene>
<dbReference type="InterPro" id="IPR013249">
    <property type="entry name" value="RNA_pol_sigma70_r4_t2"/>
</dbReference>
<keyword evidence="4" id="KW-0804">Transcription</keyword>
<dbReference type="Proteomes" id="UP001141950">
    <property type="component" value="Unassembled WGS sequence"/>
</dbReference>
<dbReference type="SUPFAM" id="SSF88946">
    <property type="entry name" value="Sigma2 domain of RNA polymerase sigma factors"/>
    <property type="match status" value="1"/>
</dbReference>
<reference evidence="7" key="1">
    <citation type="submission" date="2022-08" db="EMBL/GenBank/DDBJ databases">
        <title>The genomic sequence of strain Paenibacillus sp. SCIV0701.</title>
        <authorList>
            <person name="Zhao H."/>
        </authorList>
    </citation>
    <scope>NUCLEOTIDE SEQUENCE</scope>
    <source>
        <strain evidence="7">SCIV0701</strain>
    </source>
</reference>
<evidence type="ECO:0000256" key="3">
    <source>
        <dbReference type="ARBA" id="ARBA00023082"/>
    </source>
</evidence>
<evidence type="ECO:0000313" key="8">
    <source>
        <dbReference type="Proteomes" id="UP001141950"/>
    </source>
</evidence>
<dbReference type="Gene3D" id="1.10.10.10">
    <property type="entry name" value="Winged helix-like DNA-binding domain superfamily/Winged helix DNA-binding domain"/>
    <property type="match status" value="1"/>
</dbReference>
<dbReference type="RefSeq" id="WP_257453018.1">
    <property type="nucleotide sequence ID" value="NZ_JANIPJ010000040.1"/>
</dbReference>